<dbReference type="SUPFAM" id="SSF48168">
    <property type="entry name" value="R1 subunit of ribonucleotide reductase, N-terminal domain"/>
    <property type="match status" value="1"/>
</dbReference>
<dbReference type="GO" id="GO:0009263">
    <property type="term" value="P:deoxyribonucleotide biosynthetic process"/>
    <property type="evidence" value="ECO:0007669"/>
    <property type="project" value="InterPro"/>
</dbReference>
<dbReference type="Pfam" id="PF03477">
    <property type="entry name" value="ATP-cone"/>
    <property type="match status" value="1"/>
</dbReference>
<evidence type="ECO:0000259" key="8">
    <source>
        <dbReference type="PROSITE" id="PS51161"/>
    </source>
</evidence>
<evidence type="ECO:0000313" key="9">
    <source>
        <dbReference type="EMBL" id="NWJ99390.1"/>
    </source>
</evidence>
<proteinExistence type="predicted"/>
<evidence type="ECO:0000256" key="6">
    <source>
        <dbReference type="ARBA" id="ARBA00023285"/>
    </source>
</evidence>
<dbReference type="PANTHER" id="PTHR43371">
    <property type="entry name" value="VITAMIN B12-DEPENDENT RIBONUCLEOTIDE REDUCTASE"/>
    <property type="match status" value="1"/>
</dbReference>
<dbReference type="PROSITE" id="PS51161">
    <property type="entry name" value="ATP_CONE"/>
    <property type="match status" value="1"/>
</dbReference>
<feature type="non-terminal residue" evidence="9">
    <location>
        <position position="225"/>
    </location>
</feature>
<dbReference type="Proteomes" id="UP000586694">
    <property type="component" value="Unassembled WGS sequence"/>
</dbReference>
<comment type="cofactor">
    <cofactor evidence="1">
        <name>adenosylcob(III)alamin</name>
        <dbReference type="ChEBI" id="CHEBI:18408"/>
    </cofactor>
</comment>
<sequence>MVDSKSQIEHSISQVRKRDGSVSDFNRDKILNAIYRAFSASNKPDKELAIKLSDAVLIKLTEHGFSVNNPPGVESIQDLVESTLIDQGHSDIAKSYILYRHERRKIREEKMKVLNTKRLDSVGKSFDINCLRVLASRYLFRDNKNEIIEKPSELFERVAILVSISDLIRDNYLFTKDGGMSQNVEEAAEYLKKLDGFSYKFKIGSYYLNKWHFRCLINCYVELAK</sequence>
<dbReference type="GO" id="GO:0031419">
    <property type="term" value="F:cobalamin binding"/>
    <property type="evidence" value="ECO:0007669"/>
    <property type="project" value="UniProtKB-KW"/>
</dbReference>
<keyword evidence="5" id="KW-0560">Oxidoreductase</keyword>
<reference evidence="9 10" key="1">
    <citation type="journal article" date="2019" name="Environ. Microbiol.">
        <title>Genomics insights into ecotype formation of ammonia-oxidizing archaea in the deep ocean.</title>
        <authorList>
            <person name="Wang Y."/>
            <person name="Huang J.M."/>
            <person name="Cui G.J."/>
            <person name="Nunoura T."/>
            <person name="Takaki Y."/>
            <person name="Li W.L."/>
            <person name="Li J."/>
            <person name="Gao Z.M."/>
            <person name="Takai K."/>
            <person name="Zhang A.Q."/>
            <person name="Stepanauskas R."/>
        </authorList>
    </citation>
    <scope>NUCLEOTIDE SEQUENCE [LARGE SCALE GENOMIC DNA]</scope>
    <source>
        <strain evidence="9 10">L19b</strain>
    </source>
</reference>
<evidence type="ECO:0000313" key="10">
    <source>
        <dbReference type="Proteomes" id="UP000586694"/>
    </source>
</evidence>
<evidence type="ECO:0000256" key="1">
    <source>
        <dbReference type="ARBA" id="ARBA00001922"/>
    </source>
</evidence>
<dbReference type="InterPro" id="IPR050862">
    <property type="entry name" value="RdRp_reductase_class-2"/>
</dbReference>
<evidence type="ECO:0000256" key="7">
    <source>
        <dbReference type="PROSITE-ProRule" id="PRU00492"/>
    </source>
</evidence>
<evidence type="ECO:0000256" key="2">
    <source>
        <dbReference type="ARBA" id="ARBA00022628"/>
    </source>
</evidence>
<comment type="caution">
    <text evidence="9">The sequence shown here is derived from an EMBL/GenBank/DDBJ whole genome shotgun (WGS) entry which is preliminary data.</text>
</comment>
<dbReference type="PANTHER" id="PTHR43371:SF1">
    <property type="entry name" value="RIBONUCLEOSIDE-DIPHOSPHATE REDUCTASE"/>
    <property type="match status" value="1"/>
</dbReference>
<evidence type="ECO:0000256" key="3">
    <source>
        <dbReference type="ARBA" id="ARBA00022741"/>
    </source>
</evidence>
<dbReference type="GO" id="GO:0004748">
    <property type="term" value="F:ribonucleoside-diphosphate reductase activity, thioredoxin disulfide as acceptor"/>
    <property type="evidence" value="ECO:0007669"/>
    <property type="project" value="InterPro"/>
</dbReference>
<dbReference type="GO" id="GO:0005524">
    <property type="term" value="F:ATP binding"/>
    <property type="evidence" value="ECO:0007669"/>
    <property type="project" value="UniProtKB-UniRule"/>
</dbReference>
<keyword evidence="3 7" id="KW-0547">Nucleotide-binding</keyword>
<keyword evidence="6" id="KW-0170">Cobalt</keyword>
<gene>
    <name evidence="9" type="ORF">HX802_01840</name>
</gene>
<protein>
    <submittedName>
        <fullName evidence="9">Ribonucleoside-diphosphate reductase, adenosylcobalamin-dependent</fullName>
    </submittedName>
</protein>
<evidence type="ECO:0000256" key="4">
    <source>
        <dbReference type="ARBA" id="ARBA00022840"/>
    </source>
</evidence>
<dbReference type="Gene3D" id="3.20.70.20">
    <property type="match status" value="1"/>
</dbReference>
<organism evidence="9 10">
    <name type="scientific">Marine Group I thaumarchaeote</name>
    <dbReference type="NCBI Taxonomy" id="2511932"/>
    <lineage>
        <taxon>Archaea</taxon>
        <taxon>Nitrososphaerota</taxon>
        <taxon>Marine Group I</taxon>
    </lineage>
</organism>
<name>A0A7K4NDM3_9ARCH</name>
<keyword evidence="2" id="KW-0846">Cobalamin</keyword>
<evidence type="ECO:0000256" key="5">
    <source>
        <dbReference type="ARBA" id="ARBA00023002"/>
    </source>
</evidence>
<keyword evidence="4 7" id="KW-0067">ATP-binding</keyword>
<dbReference type="AlphaFoldDB" id="A0A7K4NDM3"/>
<dbReference type="InterPro" id="IPR013509">
    <property type="entry name" value="RNR_lsu_N"/>
</dbReference>
<dbReference type="Pfam" id="PF00317">
    <property type="entry name" value="Ribonuc_red_lgN"/>
    <property type="match status" value="1"/>
</dbReference>
<dbReference type="EMBL" id="JACASU010000012">
    <property type="protein sequence ID" value="NWJ99390.1"/>
    <property type="molecule type" value="Genomic_DNA"/>
</dbReference>
<dbReference type="InterPro" id="IPR005144">
    <property type="entry name" value="ATP-cone_dom"/>
</dbReference>
<dbReference type="InterPro" id="IPR008926">
    <property type="entry name" value="RNR_R1-su_N"/>
</dbReference>
<accession>A0A7K4NDM3</accession>
<feature type="domain" description="ATP-cone" evidence="8">
    <location>
        <begin position="13"/>
        <end position="107"/>
    </location>
</feature>